<evidence type="ECO:0000259" key="2">
    <source>
        <dbReference type="Pfam" id="PF07179"/>
    </source>
</evidence>
<accession>A0A511YVI3</accession>
<dbReference type="Pfam" id="PF07179">
    <property type="entry name" value="SseB"/>
    <property type="match status" value="1"/>
</dbReference>
<keyword evidence="4" id="KW-1185">Reference proteome</keyword>
<feature type="compositionally biased region" description="Basic residues" evidence="1">
    <location>
        <begin position="287"/>
        <end position="298"/>
    </location>
</feature>
<dbReference type="AlphaFoldDB" id="A0A511YVI3"/>
<feature type="region of interest" description="Disordered" evidence="1">
    <location>
        <begin position="260"/>
        <end position="298"/>
    </location>
</feature>
<proteinExistence type="predicted"/>
<comment type="caution">
    <text evidence="3">The sequence shown here is derived from an EMBL/GenBank/DDBJ whole genome shotgun (WGS) entry which is preliminary data.</text>
</comment>
<evidence type="ECO:0000313" key="4">
    <source>
        <dbReference type="Proteomes" id="UP000321484"/>
    </source>
</evidence>
<dbReference type="InterPro" id="IPR009839">
    <property type="entry name" value="SseB_N"/>
</dbReference>
<feature type="compositionally biased region" description="Low complexity" evidence="1">
    <location>
        <begin position="268"/>
        <end position="286"/>
    </location>
</feature>
<name>A0A511YVI3_9CELL</name>
<dbReference type="OrthoDB" id="5188303at2"/>
<reference evidence="3 4" key="1">
    <citation type="submission" date="2019-07" db="EMBL/GenBank/DDBJ databases">
        <title>Whole genome shotgun sequence of Actinotalea fermentans NBRC 105374.</title>
        <authorList>
            <person name="Hosoyama A."/>
            <person name="Uohara A."/>
            <person name="Ohji S."/>
            <person name="Ichikawa N."/>
        </authorList>
    </citation>
    <scope>NUCLEOTIDE SEQUENCE [LARGE SCALE GENOMIC DNA]</scope>
    <source>
        <strain evidence="3 4">NBRC 105374</strain>
    </source>
</reference>
<organism evidence="3 4">
    <name type="scientific">Actinotalea fermentans</name>
    <dbReference type="NCBI Taxonomy" id="43671"/>
    <lineage>
        <taxon>Bacteria</taxon>
        <taxon>Bacillati</taxon>
        <taxon>Actinomycetota</taxon>
        <taxon>Actinomycetes</taxon>
        <taxon>Micrococcales</taxon>
        <taxon>Cellulomonadaceae</taxon>
        <taxon>Actinotalea</taxon>
    </lineage>
</organism>
<feature type="compositionally biased region" description="Basic and acidic residues" evidence="1">
    <location>
        <begin position="58"/>
        <end position="72"/>
    </location>
</feature>
<gene>
    <name evidence="3" type="ORF">AFE02nite_09480</name>
</gene>
<sequence length="298" mass="29723">MPGRELPPTSRFAADDGAPDPALAAALARRAAGQGSLEDVVAALARARVLVPVLAVEHEDGPEHEDGAEREVPTAGPGAADACRTGDVAESRHASAGVVAVAAPDGRTALPVFTSVAALAAWHPTARPMPAEGPRAAAAALGEGWDLMVVDPGGGAPAVIPRPAVHALAGGTPWQPAVRAGAVVPTVREAVRRAAEGPGVLAVDVVPGRRAEVGVVLTLAPGLSRSGLARTLDEVGARLAGDGEVTAAVDSLELRPVAATDDADADADAPAASGVSDAVAAAPAPTRGRRWRRAPGRR</sequence>
<feature type="region of interest" description="Disordered" evidence="1">
    <location>
        <begin position="58"/>
        <end position="83"/>
    </location>
</feature>
<feature type="domain" description="SseB protein N-terminal" evidence="2">
    <location>
        <begin position="23"/>
        <end position="167"/>
    </location>
</feature>
<evidence type="ECO:0000313" key="3">
    <source>
        <dbReference type="EMBL" id="GEN79214.1"/>
    </source>
</evidence>
<dbReference type="EMBL" id="BJYK01000001">
    <property type="protein sequence ID" value="GEN79214.1"/>
    <property type="molecule type" value="Genomic_DNA"/>
</dbReference>
<dbReference type="RefSeq" id="WP_146819145.1">
    <property type="nucleotide sequence ID" value="NZ_BJYK01000001.1"/>
</dbReference>
<protein>
    <recommendedName>
        <fullName evidence="2">SseB protein N-terminal domain-containing protein</fullName>
    </recommendedName>
</protein>
<evidence type="ECO:0000256" key="1">
    <source>
        <dbReference type="SAM" id="MobiDB-lite"/>
    </source>
</evidence>
<dbReference type="Proteomes" id="UP000321484">
    <property type="component" value="Unassembled WGS sequence"/>
</dbReference>